<keyword evidence="8" id="KW-0479">Metal-binding</keyword>
<dbReference type="SUPFAM" id="SSF52540">
    <property type="entry name" value="P-loop containing nucleoside triphosphate hydrolases"/>
    <property type="match status" value="1"/>
</dbReference>
<dbReference type="GO" id="GO:0016787">
    <property type="term" value="F:hydrolase activity"/>
    <property type="evidence" value="ECO:0007669"/>
    <property type="project" value="UniProtKB-KW"/>
</dbReference>
<evidence type="ECO:0000256" key="3">
    <source>
        <dbReference type="ARBA" id="ARBA00007913"/>
    </source>
</evidence>
<keyword evidence="15" id="KW-0539">Nucleus</keyword>
<evidence type="ECO:0000256" key="7">
    <source>
        <dbReference type="ARBA" id="ARBA00022722"/>
    </source>
</evidence>
<accession>A0A1Y3B8F9</accession>
<keyword evidence="6" id="KW-0235">DNA replication</keyword>
<comment type="catalytic activity">
    <reaction evidence="17">
        <text>ATP + H2O = ADP + phosphate + H(+)</text>
        <dbReference type="Rhea" id="RHEA:13065"/>
        <dbReference type="ChEBI" id="CHEBI:15377"/>
        <dbReference type="ChEBI" id="CHEBI:15378"/>
        <dbReference type="ChEBI" id="CHEBI:30616"/>
        <dbReference type="ChEBI" id="CHEBI:43474"/>
        <dbReference type="ChEBI" id="CHEBI:456216"/>
        <dbReference type="EC" id="3.6.4.12"/>
    </reaction>
</comment>
<dbReference type="GO" id="GO:0051539">
    <property type="term" value="F:4 iron, 4 sulfur cluster binding"/>
    <property type="evidence" value="ECO:0007669"/>
    <property type="project" value="UniProtKB-KW"/>
</dbReference>
<evidence type="ECO:0000256" key="8">
    <source>
        <dbReference type="ARBA" id="ARBA00022723"/>
    </source>
</evidence>
<sequence>MTREEMVEEVKPYIRPISNWFKLYTDNNDSNKKLFSIQRLHDVENTIWSTKYGFIGKIDLSLEVIIEDKNNMTKYSNLIPLELKTGRHTFSTSHMGQVILYSFIMTDKYVNYKSCGGYLLYLKDEAKTEHIPTNHNVFRDLILLRNKFVRYYDKLGVIDETNKKDLMMKGPETLNAPRICSHCDHNLDCSLIYRCFDKNLFENPNDNSHFSSTVTTHLKGREMEFFSNMLESLEIERQFCMASEEFVDFWNYRSEECEKSGIGLSKMKIKFKDERTIIFHRNPKAKMLQAKFFTINNDLKMNLSLLEGRRAVISEELINSTKTFEIYGKFCRQLCIMIGQIESFTDDTTEIIIRLEKDVCMLNPQAIYRIDFLKNISNRAMLINFSNLLRLMYGDDHARARELREIIIHGRIPKSNMNGYKFGTYNQLYNSPILSELNIQQKRCVLGILKTKCSLIFGSPGSGKTQTIVALIQILVEQGYSILVTSYTHAAVDNILMKLVKFNDKNDKNVDFVRMGPTKRINSKLSKYSDYDRTKQWLETENLTA</sequence>
<dbReference type="GO" id="GO:0005634">
    <property type="term" value="C:nucleus"/>
    <property type="evidence" value="ECO:0007669"/>
    <property type="project" value="UniProtKB-SubCell"/>
</dbReference>
<evidence type="ECO:0000256" key="2">
    <source>
        <dbReference type="ARBA" id="ARBA00004123"/>
    </source>
</evidence>
<dbReference type="AlphaFoldDB" id="A0A1Y3B8F9"/>
<comment type="cofactor">
    <cofactor evidence="1">
        <name>[4Fe-4S] cluster</name>
        <dbReference type="ChEBI" id="CHEBI:49883"/>
    </cofactor>
</comment>
<keyword evidence="9" id="KW-0547">Nucleotide-binding</keyword>
<evidence type="ECO:0000256" key="15">
    <source>
        <dbReference type="ARBA" id="ARBA00023242"/>
    </source>
</evidence>
<proteinExistence type="inferred from homology"/>
<dbReference type="GO" id="GO:0046872">
    <property type="term" value="F:metal ion binding"/>
    <property type="evidence" value="ECO:0007669"/>
    <property type="project" value="UniProtKB-KW"/>
</dbReference>
<organism evidence="20 21">
    <name type="scientific">Euroglyphus maynei</name>
    <name type="common">Mayne's house dust mite</name>
    <dbReference type="NCBI Taxonomy" id="6958"/>
    <lineage>
        <taxon>Eukaryota</taxon>
        <taxon>Metazoa</taxon>
        <taxon>Ecdysozoa</taxon>
        <taxon>Arthropoda</taxon>
        <taxon>Chelicerata</taxon>
        <taxon>Arachnida</taxon>
        <taxon>Acari</taxon>
        <taxon>Acariformes</taxon>
        <taxon>Sarcoptiformes</taxon>
        <taxon>Astigmata</taxon>
        <taxon>Psoroptidia</taxon>
        <taxon>Analgoidea</taxon>
        <taxon>Pyroglyphidae</taxon>
        <taxon>Pyroglyphinae</taxon>
        <taxon>Euroglyphus</taxon>
    </lineage>
</organism>
<keyword evidence="21" id="KW-1185">Reference proteome</keyword>
<evidence type="ECO:0000256" key="13">
    <source>
        <dbReference type="ARBA" id="ARBA00023004"/>
    </source>
</evidence>
<dbReference type="EMBL" id="MUJZ01038586">
    <property type="protein sequence ID" value="OTF76208.1"/>
    <property type="molecule type" value="Genomic_DNA"/>
</dbReference>
<dbReference type="GO" id="GO:0006260">
    <property type="term" value="P:DNA replication"/>
    <property type="evidence" value="ECO:0007669"/>
    <property type="project" value="UniProtKB-KW"/>
</dbReference>
<evidence type="ECO:0000256" key="16">
    <source>
        <dbReference type="ARBA" id="ARBA00023268"/>
    </source>
</evidence>
<dbReference type="InterPro" id="IPR027417">
    <property type="entry name" value="P-loop_NTPase"/>
</dbReference>
<comment type="subcellular location">
    <subcellularLocation>
        <location evidence="2">Nucleus</location>
    </subcellularLocation>
</comment>
<evidence type="ECO:0000256" key="17">
    <source>
        <dbReference type="ARBA" id="ARBA00047995"/>
    </source>
</evidence>
<dbReference type="GO" id="GO:0005524">
    <property type="term" value="F:ATP binding"/>
    <property type="evidence" value="ECO:0007669"/>
    <property type="project" value="UniProtKB-KW"/>
</dbReference>
<dbReference type="Pfam" id="PF13086">
    <property type="entry name" value="AAA_11"/>
    <property type="match status" value="1"/>
</dbReference>
<dbReference type="InterPro" id="IPR014808">
    <property type="entry name" value="DNA_replication_fac_Dna2_N"/>
</dbReference>
<dbReference type="GO" id="GO:0003678">
    <property type="term" value="F:DNA helicase activity"/>
    <property type="evidence" value="ECO:0007669"/>
    <property type="project" value="UniProtKB-EC"/>
</dbReference>
<dbReference type="EC" id="3.6.4.12" evidence="4"/>
<keyword evidence="16" id="KW-0511">Multifunctional enzyme</keyword>
<feature type="domain" description="DNA replication factor Dna2 N-terminal" evidence="18">
    <location>
        <begin position="1"/>
        <end position="64"/>
    </location>
</feature>
<evidence type="ECO:0000256" key="9">
    <source>
        <dbReference type="ARBA" id="ARBA00022741"/>
    </source>
</evidence>
<evidence type="ECO:0000256" key="12">
    <source>
        <dbReference type="ARBA" id="ARBA00022840"/>
    </source>
</evidence>
<dbReference type="Pfam" id="PF08696">
    <property type="entry name" value="Dna2"/>
    <property type="match status" value="1"/>
</dbReference>
<evidence type="ECO:0000256" key="5">
    <source>
        <dbReference type="ARBA" id="ARBA00022485"/>
    </source>
</evidence>
<reference evidence="20 21" key="1">
    <citation type="submission" date="2017-03" db="EMBL/GenBank/DDBJ databases">
        <title>Genome Survey of Euroglyphus maynei.</title>
        <authorList>
            <person name="Arlian L.G."/>
            <person name="Morgan M.S."/>
            <person name="Rider S.D."/>
        </authorList>
    </citation>
    <scope>NUCLEOTIDE SEQUENCE [LARGE SCALE GENOMIC DNA]</scope>
    <source>
        <strain evidence="20">Arlian Lab</strain>
        <tissue evidence="20">Whole body</tissue>
    </source>
</reference>
<dbReference type="Gene3D" id="3.90.320.10">
    <property type="match status" value="1"/>
</dbReference>
<keyword evidence="13" id="KW-0408">Iron</keyword>
<dbReference type="Proteomes" id="UP000194236">
    <property type="component" value="Unassembled WGS sequence"/>
</dbReference>
<evidence type="ECO:0000256" key="4">
    <source>
        <dbReference type="ARBA" id="ARBA00012551"/>
    </source>
</evidence>
<comment type="caution">
    <text evidence="20">The sequence shown here is derived from an EMBL/GenBank/DDBJ whole genome shotgun (WGS) entry which is preliminary data.</text>
</comment>
<evidence type="ECO:0000259" key="19">
    <source>
        <dbReference type="Pfam" id="PF13086"/>
    </source>
</evidence>
<evidence type="ECO:0000256" key="11">
    <source>
        <dbReference type="ARBA" id="ARBA00022806"/>
    </source>
</evidence>
<dbReference type="OrthoDB" id="306218at2759"/>
<feature type="domain" description="DNA2/NAM7 helicase helicase" evidence="19">
    <location>
        <begin position="436"/>
        <end position="536"/>
    </location>
</feature>
<dbReference type="PANTHER" id="PTHR36531">
    <property type="entry name" value="CRISPR-ASSOCIATED EXONUCLEASE CAS4"/>
    <property type="match status" value="1"/>
</dbReference>
<keyword evidence="7" id="KW-0540">Nuclease</keyword>
<gene>
    <name evidence="20" type="ORF">BLA29_004608</name>
</gene>
<evidence type="ECO:0000256" key="6">
    <source>
        <dbReference type="ARBA" id="ARBA00022705"/>
    </source>
</evidence>
<keyword evidence="11 20" id="KW-0347">Helicase</keyword>
<keyword evidence="12" id="KW-0067">ATP-binding</keyword>
<evidence type="ECO:0000313" key="21">
    <source>
        <dbReference type="Proteomes" id="UP000194236"/>
    </source>
</evidence>
<evidence type="ECO:0000256" key="14">
    <source>
        <dbReference type="ARBA" id="ARBA00023014"/>
    </source>
</evidence>
<keyword evidence="5" id="KW-0004">4Fe-4S</keyword>
<dbReference type="GO" id="GO:0004518">
    <property type="term" value="F:nuclease activity"/>
    <property type="evidence" value="ECO:0007669"/>
    <property type="project" value="UniProtKB-KW"/>
</dbReference>
<dbReference type="InterPro" id="IPR051827">
    <property type="entry name" value="Cas4_exonuclease"/>
</dbReference>
<keyword evidence="14" id="KW-0411">Iron-sulfur</keyword>
<comment type="similarity">
    <text evidence="3">Belongs to the DNA2/NAM7 helicase family.</text>
</comment>
<dbReference type="PANTHER" id="PTHR36531:SF6">
    <property type="entry name" value="DNA REPLICATION ATP-DEPENDENT HELICASE_NUCLEASE DNA2"/>
    <property type="match status" value="1"/>
</dbReference>
<protein>
    <recommendedName>
        <fullName evidence="4">DNA helicase</fullName>
        <ecNumber evidence="4">3.6.4.12</ecNumber>
    </recommendedName>
</protein>
<evidence type="ECO:0000313" key="20">
    <source>
        <dbReference type="EMBL" id="OTF76208.1"/>
    </source>
</evidence>
<feature type="non-terminal residue" evidence="20">
    <location>
        <position position="545"/>
    </location>
</feature>
<evidence type="ECO:0000256" key="10">
    <source>
        <dbReference type="ARBA" id="ARBA00022801"/>
    </source>
</evidence>
<name>A0A1Y3B8F9_EURMA</name>
<keyword evidence="10" id="KW-0378">Hydrolase</keyword>
<evidence type="ECO:0000256" key="1">
    <source>
        <dbReference type="ARBA" id="ARBA00001966"/>
    </source>
</evidence>
<dbReference type="InterPro" id="IPR041677">
    <property type="entry name" value="DNA2/NAM7_AAA_11"/>
</dbReference>
<dbReference type="InterPro" id="IPR011604">
    <property type="entry name" value="PDDEXK-like_dom_sf"/>
</dbReference>
<evidence type="ECO:0000259" key="18">
    <source>
        <dbReference type="Pfam" id="PF08696"/>
    </source>
</evidence>
<dbReference type="Gene3D" id="3.40.50.300">
    <property type="entry name" value="P-loop containing nucleotide triphosphate hydrolases"/>
    <property type="match status" value="1"/>
</dbReference>